<accession>A0ABY9AVN4</accession>
<feature type="domain" description="LysR substrate-binding" evidence="3">
    <location>
        <begin position="188"/>
        <end position="267"/>
    </location>
</feature>
<dbReference type="CDD" id="cd08476">
    <property type="entry name" value="PBP2_CrgA_like_7"/>
    <property type="match status" value="1"/>
</dbReference>
<dbReference type="RefSeq" id="WP_133246184.1">
    <property type="nucleotide sequence ID" value="NZ_CP023687.1"/>
</dbReference>
<dbReference type="InterPro" id="IPR058163">
    <property type="entry name" value="LysR-type_TF_proteobact-type"/>
</dbReference>
<sequence>MNTIGIVAEAMQTQASTCRRRPRSGSGGLGDDLDDARAMVSQSAAAPRGRLRVSVPAHHLLLPLLPEFLERHPQVELDIDFNVRIVDLIGEGVDIAIRSGDLPDSRLRSQPLRHYRSLLCASPDYLARRGPPATVGDLADHDGIAFRYPNSGQWLPWPLPGTGGATVPEEPPPPLSMSSAPSPSPLPRLRRVLGFNNMEAVRGAALGGLGIGCMPDFLLEGPLREGALRQVLPDPEGRPAGRFRAVWPTSRQLSPKVRVFVDFLRGRLGDRQETIKSMA</sequence>
<dbReference type="Proteomes" id="UP001242732">
    <property type="component" value="Chromosome"/>
</dbReference>
<keyword evidence="5" id="KW-1185">Reference proteome</keyword>
<dbReference type="PANTHER" id="PTHR30537">
    <property type="entry name" value="HTH-TYPE TRANSCRIPTIONAL REGULATOR"/>
    <property type="match status" value="1"/>
</dbReference>
<dbReference type="Pfam" id="PF03466">
    <property type="entry name" value="LysR_substrate"/>
    <property type="match status" value="2"/>
</dbReference>
<feature type="region of interest" description="Disordered" evidence="2">
    <location>
        <begin position="14"/>
        <end position="34"/>
    </location>
</feature>
<proteinExistence type="inferred from homology"/>
<name>A0ABY9AVN4_PARCI</name>
<reference evidence="4 5" key="1">
    <citation type="submission" date="2023-06" db="EMBL/GenBank/DDBJ databases">
        <authorList>
            <person name="Ham H."/>
            <person name="Park D.S."/>
        </authorList>
    </citation>
    <scope>NUCLEOTIDE SEQUENCE [LARGE SCALE GENOMIC DNA]</scope>
    <source>
        <strain evidence="4 5">KACC 17005</strain>
    </source>
</reference>
<dbReference type="Gene3D" id="3.40.190.290">
    <property type="match status" value="1"/>
</dbReference>
<evidence type="ECO:0000313" key="4">
    <source>
        <dbReference type="EMBL" id="WIY50989.1"/>
    </source>
</evidence>
<organism evidence="4 5">
    <name type="scientific">Paracidovorax citrulli</name>
    <name type="common">Acidovorax citrulli</name>
    <dbReference type="NCBI Taxonomy" id="80869"/>
    <lineage>
        <taxon>Bacteria</taxon>
        <taxon>Pseudomonadati</taxon>
        <taxon>Pseudomonadota</taxon>
        <taxon>Betaproteobacteria</taxon>
        <taxon>Burkholderiales</taxon>
        <taxon>Comamonadaceae</taxon>
        <taxon>Paracidovorax</taxon>
    </lineage>
</organism>
<evidence type="ECO:0000256" key="2">
    <source>
        <dbReference type="SAM" id="MobiDB-lite"/>
    </source>
</evidence>
<evidence type="ECO:0000313" key="5">
    <source>
        <dbReference type="Proteomes" id="UP001242732"/>
    </source>
</evidence>
<feature type="region of interest" description="Disordered" evidence="2">
    <location>
        <begin position="161"/>
        <end position="184"/>
    </location>
</feature>
<feature type="domain" description="LysR substrate-binding" evidence="3">
    <location>
        <begin position="46"/>
        <end position="154"/>
    </location>
</feature>
<dbReference type="InterPro" id="IPR005119">
    <property type="entry name" value="LysR_subst-bd"/>
</dbReference>
<evidence type="ECO:0000256" key="1">
    <source>
        <dbReference type="ARBA" id="ARBA00009437"/>
    </source>
</evidence>
<dbReference type="EMBL" id="CP127363">
    <property type="protein sequence ID" value="WIY50989.1"/>
    <property type="molecule type" value="Genomic_DNA"/>
</dbReference>
<comment type="similarity">
    <text evidence="1">Belongs to the LysR transcriptional regulatory family.</text>
</comment>
<protein>
    <submittedName>
        <fullName evidence="4">LysR substrate-binding domain-containing protein</fullName>
    </submittedName>
</protein>
<dbReference type="PANTHER" id="PTHR30537:SF72">
    <property type="entry name" value="LYSR FAMILY TRANSCRIPTIONAL REGULATOR"/>
    <property type="match status" value="1"/>
</dbReference>
<gene>
    <name evidence="4" type="ORF">QRO08_10645</name>
</gene>
<evidence type="ECO:0000259" key="3">
    <source>
        <dbReference type="Pfam" id="PF03466"/>
    </source>
</evidence>
<dbReference type="SUPFAM" id="SSF53850">
    <property type="entry name" value="Periplasmic binding protein-like II"/>
    <property type="match status" value="1"/>
</dbReference>